<evidence type="ECO:0000256" key="1">
    <source>
        <dbReference type="SAM" id="Phobius"/>
    </source>
</evidence>
<name>A0ABQ0I603_9ALTE</name>
<feature type="transmembrane region" description="Helical" evidence="1">
    <location>
        <begin position="21"/>
        <end position="44"/>
    </location>
</feature>
<evidence type="ECO:0000313" key="3">
    <source>
        <dbReference type="Proteomes" id="UP000008372"/>
    </source>
</evidence>
<gene>
    <name evidence="2" type="ORF">GAGA_1896</name>
</gene>
<feature type="transmembrane region" description="Helical" evidence="1">
    <location>
        <begin position="64"/>
        <end position="84"/>
    </location>
</feature>
<proteinExistence type="predicted"/>
<reference evidence="2 3" key="1">
    <citation type="journal article" date="2014" name="Environ. Microbiol.">
        <title>Comparative genomics of the marine bacterial genus Glaciecola reveals the high degree of genomic diversity and genomic characteristic for cold adaptation.</title>
        <authorList>
            <person name="Qin Q.L."/>
            <person name="Xie B.B."/>
            <person name="Yu Y."/>
            <person name="Shu Y.L."/>
            <person name="Rong J.C."/>
            <person name="Zhang Y.J."/>
            <person name="Zhao D.L."/>
            <person name="Chen X.L."/>
            <person name="Zhang X.Y."/>
            <person name="Chen B."/>
            <person name="Zhou B.C."/>
            <person name="Zhang Y.Z."/>
        </authorList>
    </citation>
    <scope>NUCLEOTIDE SEQUENCE [LARGE SCALE GENOMIC DNA]</scope>
    <source>
        <strain evidence="2 3">NO2</strain>
    </source>
</reference>
<keyword evidence="1" id="KW-0472">Membrane</keyword>
<protein>
    <submittedName>
        <fullName evidence="2">Uncharacterized protein</fullName>
    </submittedName>
</protein>
<keyword evidence="3" id="KW-1185">Reference proteome</keyword>
<dbReference type="RefSeq" id="WP_008303493.1">
    <property type="nucleotide sequence ID" value="NZ_BAEK01000032.1"/>
</dbReference>
<dbReference type="Proteomes" id="UP000008372">
    <property type="component" value="Unassembled WGS sequence"/>
</dbReference>
<evidence type="ECO:0000313" key="2">
    <source>
        <dbReference type="EMBL" id="GAC04751.1"/>
    </source>
</evidence>
<organism evidence="2 3">
    <name type="scientific">Paraglaciecola agarilytica NO2</name>
    <dbReference type="NCBI Taxonomy" id="1125747"/>
    <lineage>
        <taxon>Bacteria</taxon>
        <taxon>Pseudomonadati</taxon>
        <taxon>Pseudomonadota</taxon>
        <taxon>Gammaproteobacteria</taxon>
        <taxon>Alteromonadales</taxon>
        <taxon>Alteromonadaceae</taxon>
        <taxon>Paraglaciecola</taxon>
    </lineage>
</organism>
<accession>A0ABQ0I603</accession>
<sequence>MKLYPFSQITSKNLKLLLLAARLLASSAILLFVATVVFAIYFSFVTPQTIMETVLKQGLLSYSVLAFVTAAILLVISGLSAAVVSCEYKYTNE</sequence>
<keyword evidence="1" id="KW-1133">Transmembrane helix</keyword>
<comment type="caution">
    <text evidence="2">The sequence shown here is derived from an EMBL/GenBank/DDBJ whole genome shotgun (WGS) entry which is preliminary data.</text>
</comment>
<dbReference type="EMBL" id="BAEK01000032">
    <property type="protein sequence ID" value="GAC04751.1"/>
    <property type="molecule type" value="Genomic_DNA"/>
</dbReference>
<keyword evidence="1" id="KW-0812">Transmembrane</keyword>